<evidence type="ECO:0000256" key="1">
    <source>
        <dbReference type="SAM" id="MobiDB-lite"/>
    </source>
</evidence>
<dbReference type="Proteomes" id="UP000291116">
    <property type="component" value="Unassembled WGS sequence"/>
</dbReference>
<reference evidence="2 3" key="1">
    <citation type="submission" date="2019-01" db="EMBL/GenBank/DDBJ databases">
        <authorList>
            <person name="Ferrante I. M."/>
        </authorList>
    </citation>
    <scope>NUCLEOTIDE SEQUENCE [LARGE SCALE GENOMIC DNA]</scope>
    <source>
        <strain evidence="2 3">B856</strain>
    </source>
</reference>
<dbReference type="AlphaFoldDB" id="A0A448ZM41"/>
<organism evidence="2 3">
    <name type="scientific">Pseudo-nitzschia multistriata</name>
    <dbReference type="NCBI Taxonomy" id="183589"/>
    <lineage>
        <taxon>Eukaryota</taxon>
        <taxon>Sar</taxon>
        <taxon>Stramenopiles</taxon>
        <taxon>Ochrophyta</taxon>
        <taxon>Bacillariophyta</taxon>
        <taxon>Bacillariophyceae</taxon>
        <taxon>Bacillariophycidae</taxon>
        <taxon>Bacillariales</taxon>
        <taxon>Bacillariaceae</taxon>
        <taxon>Pseudo-nitzschia</taxon>
    </lineage>
</organism>
<accession>A0A448ZM41</accession>
<sequence>MDLDLDPAATETHHRPFHRTVLTHEILYAVQRCPHPSGSGQAPSFPPVDMLRLFRSQREAEEVAYHSALAEDRLHGSDHDSGTKTLLLPSYPALNPNGSSYGFCTQSGALFWVRALKATMVAANGGGRASCRSEVCAVLTGGVIGGQGQQACTRRGAEVPEGRVFGGDAAALAMAGGVAGAVAGEAMDPCGVVVKTLPVGRPPRSRFAESWYSSGAFLGDWPQEVHAKGSWCGAPGVPPCHADAPKRHSCGGAGTVKGQTPDGKENECPCLWTPVAKRRRLVSVSTEDETEAGEGGSDAWMVVP</sequence>
<protein>
    <submittedName>
        <fullName evidence="2">Uncharacterized protein</fullName>
    </submittedName>
</protein>
<name>A0A448ZM41_9STRA</name>
<evidence type="ECO:0000313" key="2">
    <source>
        <dbReference type="EMBL" id="VEU43073.1"/>
    </source>
</evidence>
<proteinExistence type="predicted"/>
<keyword evidence="3" id="KW-1185">Reference proteome</keyword>
<gene>
    <name evidence="2" type="ORF">PSNMU_V1.4_AUG-EV-PASAV3_0100780</name>
</gene>
<dbReference type="OrthoDB" id="54561at2759"/>
<feature type="region of interest" description="Disordered" evidence="1">
    <location>
        <begin position="282"/>
        <end position="304"/>
    </location>
</feature>
<evidence type="ECO:0000313" key="3">
    <source>
        <dbReference type="Proteomes" id="UP000291116"/>
    </source>
</evidence>
<dbReference type="EMBL" id="CAACVS010000516">
    <property type="protein sequence ID" value="VEU43073.1"/>
    <property type="molecule type" value="Genomic_DNA"/>
</dbReference>